<name>A0AAW6VHC6_9BACT</name>
<dbReference type="RefSeq" id="WP_012012368.1">
    <property type="nucleotide sequence ID" value="NZ_BMQR01000001.1"/>
</dbReference>
<evidence type="ECO:0000313" key="1">
    <source>
        <dbReference type="EMBL" id="MDK2041401.1"/>
    </source>
</evidence>
<dbReference type="EMBL" id="JAQTJK010000006">
    <property type="protein sequence ID" value="MDK2041401.1"/>
    <property type="molecule type" value="Genomic_DNA"/>
</dbReference>
<dbReference type="Proteomes" id="UP001237501">
    <property type="component" value="Unassembled WGS sequence"/>
</dbReference>
<evidence type="ECO:0008006" key="3">
    <source>
        <dbReference type="Google" id="ProtNLM"/>
    </source>
</evidence>
<reference evidence="1" key="2">
    <citation type="submission" date="2023-02" db="EMBL/GenBank/DDBJ databases">
        <authorList>
            <person name="Concha-Toloza M."/>
            <person name="Lopez-Cantillo M."/>
            <person name="Molina-Mora J."/>
            <person name="Collado L."/>
        </authorList>
    </citation>
    <scope>NUCLEOTIDE SEQUENCE</scope>
    <source>
        <strain evidence="1">FR1p153A2</strain>
    </source>
</reference>
<proteinExistence type="predicted"/>
<gene>
    <name evidence="1" type="ORF">PT517_06325</name>
</gene>
<protein>
    <recommendedName>
        <fullName evidence="3">Beta-lactamase</fullName>
    </recommendedName>
</protein>
<comment type="caution">
    <text evidence="1">The sequence shown here is derived from an EMBL/GenBank/DDBJ whole genome shotgun (WGS) entry which is preliminary data.</text>
</comment>
<dbReference type="PROSITE" id="PS51257">
    <property type="entry name" value="PROKAR_LIPOPROTEIN"/>
    <property type="match status" value="1"/>
</dbReference>
<dbReference type="Gene3D" id="1.25.40.10">
    <property type="entry name" value="Tetratricopeptide repeat domain"/>
    <property type="match status" value="1"/>
</dbReference>
<reference evidence="1" key="1">
    <citation type="journal article" date="2023" name="Antibiotics">
        <title>Genomic Characterization of Antibiotic-Resistant Campylobacterales Isolated from Chilean Poultry Meat.</title>
        <authorList>
            <person name="Concha-Toloza M."/>
            <person name="Lopez-Cantillo M."/>
            <person name="Molina-Mora J.A."/>
            <person name="Collado L."/>
        </authorList>
    </citation>
    <scope>NUCLEOTIDE SEQUENCE</scope>
    <source>
        <strain evidence="1">FR1p153A2</strain>
    </source>
</reference>
<dbReference type="InterPro" id="IPR011990">
    <property type="entry name" value="TPR-like_helical_dom_sf"/>
</dbReference>
<organism evidence="1 2">
    <name type="scientific">Aliarcobacter butzleri</name>
    <dbReference type="NCBI Taxonomy" id="28197"/>
    <lineage>
        <taxon>Bacteria</taxon>
        <taxon>Pseudomonadati</taxon>
        <taxon>Campylobacterota</taxon>
        <taxon>Epsilonproteobacteria</taxon>
        <taxon>Campylobacterales</taxon>
        <taxon>Arcobacteraceae</taxon>
        <taxon>Aliarcobacter</taxon>
    </lineage>
</organism>
<dbReference type="GeneID" id="24303888"/>
<dbReference type="AlphaFoldDB" id="A0AAW6VHC6"/>
<evidence type="ECO:0000313" key="2">
    <source>
        <dbReference type="Proteomes" id="UP001237501"/>
    </source>
</evidence>
<accession>A0AAW6VHC6</accession>
<sequence length="272" mass="32052">MKSLFLGMFVIFILTGCASKKDFRNMTTDEMKKDCNGKDEFKSCFRLGKEYFKNNDMNLALTYYSKGCDGYYEIGFINKKRVIREDIHSCIKEAEILKDKKEYRNSGTKSKLIYVADYYFESNDLTKAYEYYEDSLKYQSILFEQEIYSKQIFFNMSQILLKGTDKIQQNIKLSEVYYIKSLQYEIYNIIRKALIVQIRLNKIYPTIEVDTEISADGKILNTIITTIPKDENISSKVYKLLQEQTFNSIPKEYNLQQIKVNKVTLKTNANQK</sequence>